<evidence type="ECO:0000256" key="1">
    <source>
        <dbReference type="SAM" id="Coils"/>
    </source>
</evidence>
<dbReference type="EMBL" id="LXEU01000066">
    <property type="protein sequence ID" value="OAT50116.1"/>
    <property type="molecule type" value="Genomic_DNA"/>
</dbReference>
<dbReference type="Proteomes" id="UP000078386">
    <property type="component" value="Unassembled WGS sequence"/>
</dbReference>
<evidence type="ECO:0000313" key="2">
    <source>
        <dbReference type="EMBL" id="OAT50116.1"/>
    </source>
</evidence>
<name>A0A1B7JQC2_9ENTR</name>
<dbReference type="PATRIC" id="fig|1354264.4.peg.3416"/>
<proteinExistence type="predicted"/>
<accession>A0A1B7JQC2</accession>
<sequence length="318" mass="36377">MSNINLITTCTNGKHYGSRDILSLSQFSSGRTPSNVLVNSWCNALNEAISTSATVCAKDLYKGGHWATAKAILDDYPIDLWVLSAGLGLLHHKDNVVPYKATFAVGYDESIPLYSQEYAGKSFHRTWWKEITNRSIFKSKHPTSIVELMKKRKKEYYIICGSPDYINAIELDIINGLEYLVDAKKQLLIITSKKINSRLNAYLFKTNQNIAQWLRCNMLMLNISVAKYIVNEFTSKQLNDLNELSQKLIEELKELPEREVKKGIRRSPEEVKSFILKLMEQNPGISATHALREFRDSGNSFEEKRFRAEFKALREAKP</sequence>
<keyword evidence="3" id="KW-1185">Reference proteome</keyword>
<feature type="coiled-coil region" evidence="1">
    <location>
        <begin position="231"/>
        <end position="258"/>
    </location>
</feature>
<reference evidence="2 3" key="1">
    <citation type="submission" date="2016-04" db="EMBL/GenBank/DDBJ databases">
        <title>ATOL: Assembling a taxonomically balanced genome-scale reconstruction of the evolutionary history of the Enterobacteriaceae.</title>
        <authorList>
            <person name="Plunkett G.III."/>
            <person name="Neeno-Eckwall E.C."/>
            <person name="Glasner J.D."/>
            <person name="Perna N.T."/>
        </authorList>
    </citation>
    <scope>NUCLEOTIDE SEQUENCE [LARGE SCALE GENOMIC DNA]</scope>
    <source>
        <strain evidence="2 3">ATCC 51603</strain>
    </source>
</reference>
<gene>
    <name evidence="2" type="ORF">M989_03281</name>
</gene>
<keyword evidence="1" id="KW-0175">Coiled coil</keyword>
<evidence type="ECO:0000313" key="3">
    <source>
        <dbReference type="Proteomes" id="UP000078386"/>
    </source>
</evidence>
<dbReference type="AlphaFoldDB" id="A0A1B7JQC2"/>
<organism evidence="2 3">
    <name type="scientific">Kluyvera georgiana ATCC 51603</name>
    <dbReference type="NCBI Taxonomy" id="1354264"/>
    <lineage>
        <taxon>Bacteria</taxon>
        <taxon>Pseudomonadati</taxon>
        <taxon>Pseudomonadota</taxon>
        <taxon>Gammaproteobacteria</taxon>
        <taxon>Enterobacterales</taxon>
        <taxon>Enterobacteriaceae</taxon>
        <taxon>Kluyvera</taxon>
    </lineage>
</organism>
<protein>
    <submittedName>
        <fullName evidence="2">Uncharacterized protein</fullName>
    </submittedName>
</protein>
<comment type="caution">
    <text evidence="2">The sequence shown here is derived from an EMBL/GenBank/DDBJ whole genome shotgun (WGS) entry which is preliminary data.</text>
</comment>